<feature type="domain" description="Peptidase S26" evidence="15">
    <location>
        <begin position="55"/>
        <end position="293"/>
    </location>
</feature>
<evidence type="ECO:0000256" key="14">
    <source>
        <dbReference type="RuleBase" id="RU362042"/>
    </source>
</evidence>
<comment type="catalytic activity">
    <reaction evidence="1 13">
        <text>Cleavage of hydrophobic, N-terminal signal or leader sequences from secreted and periplasmic proteins.</text>
        <dbReference type="EC" id="3.4.21.89"/>
    </reaction>
</comment>
<keyword evidence="8 13" id="KW-0812">Transmembrane</keyword>
<feature type="active site" evidence="12">
    <location>
        <position position="140"/>
    </location>
</feature>
<comment type="similarity">
    <text evidence="3 14">Belongs to the peptidase S26 family.</text>
</comment>
<evidence type="ECO:0000256" key="8">
    <source>
        <dbReference type="ARBA" id="ARBA00022692"/>
    </source>
</evidence>
<dbReference type="InterPro" id="IPR019758">
    <property type="entry name" value="Pept_S26A_signal_pept_1_CS"/>
</dbReference>
<dbReference type="GO" id="GO:0006465">
    <property type="term" value="P:signal peptide processing"/>
    <property type="evidence" value="ECO:0007669"/>
    <property type="project" value="InterPro"/>
</dbReference>
<dbReference type="PROSITE" id="PS00761">
    <property type="entry name" value="SPASE_I_3"/>
    <property type="match status" value="1"/>
</dbReference>
<dbReference type="OrthoDB" id="9815782at2"/>
<evidence type="ECO:0000256" key="5">
    <source>
        <dbReference type="ARBA" id="ARBA00019232"/>
    </source>
</evidence>
<protein>
    <recommendedName>
        <fullName evidence="5 13">Signal peptidase I</fullName>
        <ecNumber evidence="4 13">3.4.21.89</ecNumber>
    </recommendedName>
</protein>
<dbReference type="RefSeq" id="WP_157993322.1">
    <property type="nucleotide sequence ID" value="NZ_LR217703.1"/>
</dbReference>
<evidence type="ECO:0000256" key="12">
    <source>
        <dbReference type="PIRSR" id="PIRSR600223-1"/>
    </source>
</evidence>
<comment type="subcellular location">
    <subcellularLocation>
        <location evidence="2">Cell membrane</location>
        <topology evidence="2">Multi-pass membrane protein</topology>
    </subcellularLocation>
    <subcellularLocation>
        <location evidence="14">Membrane</location>
        <topology evidence="14">Multi-pass membrane protein</topology>
    </subcellularLocation>
</comment>
<dbReference type="InterPro" id="IPR019533">
    <property type="entry name" value="Peptidase_S26"/>
</dbReference>
<dbReference type="Gene3D" id="2.10.109.10">
    <property type="entry name" value="Umud Fragment, subunit A"/>
    <property type="match status" value="1"/>
</dbReference>
<feature type="transmembrane region" description="Helical" evidence="13">
    <location>
        <begin position="6"/>
        <end position="24"/>
    </location>
</feature>
<dbReference type="PANTHER" id="PTHR43390:SF1">
    <property type="entry name" value="CHLOROPLAST PROCESSING PEPTIDASE"/>
    <property type="match status" value="1"/>
</dbReference>
<dbReference type="InterPro" id="IPR000223">
    <property type="entry name" value="Pept_S26A_signal_pept_1"/>
</dbReference>
<dbReference type="CDD" id="cd06530">
    <property type="entry name" value="S26_SPase_I"/>
    <property type="match status" value="1"/>
</dbReference>
<dbReference type="Proteomes" id="UP000294412">
    <property type="component" value="Chromosome"/>
</dbReference>
<dbReference type="EMBL" id="LR217703">
    <property type="protein sequence ID" value="VFP79523.1"/>
    <property type="molecule type" value="Genomic_DNA"/>
</dbReference>
<dbReference type="PROSITE" id="PS00760">
    <property type="entry name" value="SPASE_I_2"/>
    <property type="match status" value="1"/>
</dbReference>
<proteinExistence type="inferred from homology"/>
<dbReference type="SUPFAM" id="SSF51306">
    <property type="entry name" value="LexA/Signal peptidase"/>
    <property type="match status" value="1"/>
</dbReference>
<evidence type="ECO:0000256" key="9">
    <source>
        <dbReference type="ARBA" id="ARBA00022801"/>
    </source>
</evidence>
<dbReference type="Gene3D" id="2.170.230.10">
    <property type="match status" value="1"/>
</dbReference>
<feature type="active site" evidence="12">
    <location>
        <position position="85"/>
    </location>
</feature>
<keyword evidence="11 13" id="KW-0472">Membrane</keyword>
<feature type="transmembrane region" description="Helical" evidence="13">
    <location>
        <begin position="54"/>
        <end position="75"/>
    </location>
</feature>
<keyword evidence="9 13" id="KW-0378">Hydrolase</keyword>
<evidence type="ECO:0000313" key="17">
    <source>
        <dbReference type="Proteomes" id="UP000294412"/>
    </source>
</evidence>
<dbReference type="GO" id="GO:0005886">
    <property type="term" value="C:plasma membrane"/>
    <property type="evidence" value="ECO:0007669"/>
    <property type="project" value="UniProtKB-SubCell"/>
</dbReference>
<sequence length="316" mass="36253">MSHLFTLFLVVATFLSGLLWYIHFIQTVRMKRIKDIVINNTNTKKIKNYLSMGWIENIGSLFPVFCVVLIVRSFIYEPFQIPSGSMIPTLLVGDFILVKKYAYGIKNPLTQNTLINTGHPSRGDIVVFKYPKDPSQNYIKRVIGIPGDLVSYNTYNKVLSVQPTCIDNKNCQILEATYSNFDQKDQVVMAAAKDQIDSILKKSIFRKSNVRGPRLVVCTETFGKTKYNILLMNGEGIIFGDSLPEIIENKTMSWFVPKNMYFMMGDNRDNSFDSRYWGYVPEHNLVGQAIAIWMSFDKKEGQWPTGVRLDRIGMIY</sequence>
<dbReference type="AlphaFoldDB" id="A0A451D1N6"/>
<gene>
    <name evidence="16" type="primary">lepB</name>
    <name evidence="16" type="ORF">ERCICUMA2628_073</name>
</gene>
<dbReference type="GO" id="GO:0009003">
    <property type="term" value="F:signal peptidase activity"/>
    <property type="evidence" value="ECO:0007669"/>
    <property type="project" value="UniProtKB-EC"/>
</dbReference>
<dbReference type="PROSITE" id="PS00501">
    <property type="entry name" value="SPASE_I_1"/>
    <property type="match status" value="1"/>
</dbReference>
<evidence type="ECO:0000256" key="13">
    <source>
        <dbReference type="RuleBase" id="RU003993"/>
    </source>
</evidence>
<reference evidence="16 17" key="1">
    <citation type="submission" date="2019-02" db="EMBL/GenBank/DDBJ databases">
        <authorList>
            <person name="Manzano-Marin A."/>
            <person name="Manzano-Marin A."/>
        </authorList>
    </citation>
    <scope>NUCLEOTIDE SEQUENCE [LARGE SCALE GENOMIC DNA]</scope>
    <source>
        <strain evidence="16 17">ErCicuneomaculata</strain>
    </source>
</reference>
<evidence type="ECO:0000256" key="4">
    <source>
        <dbReference type="ARBA" id="ARBA00013208"/>
    </source>
</evidence>
<keyword evidence="7 13" id="KW-0645">Protease</keyword>
<evidence type="ECO:0000256" key="1">
    <source>
        <dbReference type="ARBA" id="ARBA00000677"/>
    </source>
</evidence>
<evidence type="ECO:0000256" key="2">
    <source>
        <dbReference type="ARBA" id="ARBA00004651"/>
    </source>
</evidence>
<dbReference type="InterPro" id="IPR019766">
    <property type="entry name" value="Sign_pep_all-beta_subdom"/>
</dbReference>
<dbReference type="InterPro" id="IPR019756">
    <property type="entry name" value="Pept_S26A_signal_pept_1_Ser-AS"/>
</dbReference>
<dbReference type="PANTHER" id="PTHR43390">
    <property type="entry name" value="SIGNAL PEPTIDASE I"/>
    <property type="match status" value="1"/>
</dbReference>
<keyword evidence="10 13" id="KW-1133">Transmembrane helix</keyword>
<evidence type="ECO:0000256" key="10">
    <source>
        <dbReference type="ARBA" id="ARBA00022989"/>
    </source>
</evidence>
<evidence type="ECO:0000259" key="15">
    <source>
        <dbReference type="Pfam" id="PF10502"/>
    </source>
</evidence>
<evidence type="ECO:0000256" key="6">
    <source>
        <dbReference type="ARBA" id="ARBA00022475"/>
    </source>
</evidence>
<dbReference type="PRINTS" id="PR00727">
    <property type="entry name" value="LEADERPTASE"/>
</dbReference>
<evidence type="ECO:0000256" key="7">
    <source>
        <dbReference type="ARBA" id="ARBA00022670"/>
    </source>
</evidence>
<accession>A0A451D1N6</accession>
<dbReference type="Pfam" id="PF10502">
    <property type="entry name" value="Peptidase_S26"/>
    <property type="match status" value="1"/>
</dbReference>
<dbReference type="InterPro" id="IPR036286">
    <property type="entry name" value="LexA/Signal_pep-like_sf"/>
</dbReference>
<organism evidence="16 17">
    <name type="scientific">Candidatus Erwinia haradaeae</name>
    <dbReference type="NCBI Taxonomy" id="1922217"/>
    <lineage>
        <taxon>Bacteria</taxon>
        <taxon>Pseudomonadati</taxon>
        <taxon>Pseudomonadota</taxon>
        <taxon>Gammaproteobacteria</taxon>
        <taxon>Enterobacterales</taxon>
        <taxon>Erwiniaceae</taxon>
        <taxon>Erwinia</taxon>
    </lineage>
</organism>
<dbReference type="GO" id="GO:0004252">
    <property type="term" value="F:serine-type endopeptidase activity"/>
    <property type="evidence" value="ECO:0007669"/>
    <property type="project" value="InterPro"/>
</dbReference>
<name>A0A451D1N6_9GAMM</name>
<keyword evidence="6" id="KW-1003">Cell membrane</keyword>
<dbReference type="NCBIfam" id="TIGR02227">
    <property type="entry name" value="sigpep_I_bact"/>
    <property type="match status" value="1"/>
</dbReference>
<evidence type="ECO:0000256" key="11">
    <source>
        <dbReference type="ARBA" id="ARBA00023136"/>
    </source>
</evidence>
<evidence type="ECO:0000256" key="3">
    <source>
        <dbReference type="ARBA" id="ARBA00009370"/>
    </source>
</evidence>
<dbReference type="EC" id="3.4.21.89" evidence="4 13"/>
<evidence type="ECO:0000313" key="16">
    <source>
        <dbReference type="EMBL" id="VFP79523.1"/>
    </source>
</evidence>
<dbReference type="InterPro" id="IPR019757">
    <property type="entry name" value="Pept_S26A_signal_pept_1_Lys-AS"/>
</dbReference>
<dbReference type="NCBIfam" id="NF008114">
    <property type="entry name" value="PRK10861.1"/>
    <property type="match status" value="1"/>
</dbReference>